<dbReference type="SUPFAM" id="SSF52833">
    <property type="entry name" value="Thioredoxin-like"/>
    <property type="match status" value="2"/>
</dbReference>
<dbReference type="Pfam" id="PF13848">
    <property type="entry name" value="Thioredoxin_6"/>
    <property type="match status" value="1"/>
</dbReference>
<comment type="subcellular location">
    <subcellularLocation>
        <location evidence="1">Endoplasmic reticulum membrane</location>
        <topology evidence="1">Single-pass membrane protein</topology>
    </subcellularLocation>
</comment>
<dbReference type="Pfam" id="PF00085">
    <property type="entry name" value="Thioredoxin"/>
    <property type="match status" value="1"/>
</dbReference>
<dbReference type="InterPro" id="IPR013766">
    <property type="entry name" value="Thioredoxin_domain"/>
</dbReference>
<evidence type="ECO:0000256" key="3">
    <source>
        <dbReference type="ARBA" id="ARBA00022989"/>
    </source>
</evidence>
<comment type="function">
    <text evidence="5">Probable disulfide isomerase, which participates in the folding of proteins containing disulfide bonds. May act as a dithiol oxidase. Acts as a regulator of endoplasmic reticulum-mitochondria contact sites via its ability to regulate redox signals.</text>
</comment>
<dbReference type="PRINTS" id="PR00421">
    <property type="entry name" value="THIOREDOXIN"/>
</dbReference>
<comment type="caution">
    <text evidence="8">The sequence shown here is derived from an EMBL/GenBank/DDBJ whole genome shotgun (WGS) entry which is preliminary data.</text>
</comment>
<feature type="chain" id="PRO_5044820812" description="Thioredoxin domain-containing protein" evidence="6">
    <location>
        <begin position="20"/>
        <end position="402"/>
    </location>
</feature>
<keyword evidence="3" id="KW-1133">Transmembrane helix</keyword>
<feature type="domain" description="Thioredoxin" evidence="7">
    <location>
        <begin position="18"/>
        <end position="133"/>
    </location>
</feature>
<proteinExistence type="predicted"/>
<evidence type="ECO:0000256" key="1">
    <source>
        <dbReference type="ARBA" id="ARBA00004389"/>
    </source>
</evidence>
<gene>
    <name evidence="8" type="ORF">HJC23_005659</name>
</gene>
<protein>
    <recommendedName>
        <fullName evidence="7">Thioredoxin domain-containing protein</fullName>
    </recommendedName>
</protein>
<evidence type="ECO:0000259" key="7">
    <source>
        <dbReference type="PROSITE" id="PS51352"/>
    </source>
</evidence>
<evidence type="ECO:0000256" key="6">
    <source>
        <dbReference type="SAM" id="SignalP"/>
    </source>
</evidence>
<evidence type="ECO:0000313" key="9">
    <source>
        <dbReference type="Proteomes" id="UP001516023"/>
    </source>
</evidence>
<keyword evidence="9" id="KW-1185">Reference proteome</keyword>
<dbReference type="InterPro" id="IPR017937">
    <property type="entry name" value="Thioredoxin_CS"/>
</dbReference>
<feature type="signal peptide" evidence="6">
    <location>
        <begin position="1"/>
        <end position="19"/>
    </location>
</feature>
<name>A0ABD3PZC3_9STRA</name>
<dbReference type="EMBL" id="JABMIG020000094">
    <property type="protein sequence ID" value="KAL3793157.1"/>
    <property type="molecule type" value="Genomic_DNA"/>
</dbReference>
<dbReference type="PROSITE" id="PS51352">
    <property type="entry name" value="THIOREDOXIN_2"/>
    <property type="match status" value="1"/>
</dbReference>
<organism evidence="8 9">
    <name type="scientific">Cyclotella cryptica</name>
    <dbReference type="NCBI Taxonomy" id="29204"/>
    <lineage>
        <taxon>Eukaryota</taxon>
        <taxon>Sar</taxon>
        <taxon>Stramenopiles</taxon>
        <taxon>Ochrophyta</taxon>
        <taxon>Bacillariophyta</taxon>
        <taxon>Coscinodiscophyceae</taxon>
        <taxon>Thalassiosirophycidae</taxon>
        <taxon>Stephanodiscales</taxon>
        <taxon>Stephanodiscaceae</taxon>
        <taxon>Cyclotella</taxon>
    </lineage>
</organism>
<dbReference type="Proteomes" id="UP001516023">
    <property type="component" value="Unassembled WGS sequence"/>
</dbReference>
<dbReference type="Gene3D" id="3.40.30.10">
    <property type="entry name" value="Glutaredoxin"/>
    <property type="match status" value="2"/>
</dbReference>
<evidence type="ECO:0000313" key="8">
    <source>
        <dbReference type="EMBL" id="KAL3793157.1"/>
    </source>
</evidence>
<dbReference type="PROSITE" id="PS00194">
    <property type="entry name" value="THIOREDOXIN_1"/>
    <property type="match status" value="1"/>
</dbReference>
<keyword evidence="2" id="KW-0812">Transmembrane</keyword>
<dbReference type="InterPro" id="IPR036249">
    <property type="entry name" value="Thioredoxin-like_sf"/>
</dbReference>
<accession>A0ABD3PZC3</accession>
<evidence type="ECO:0000256" key="4">
    <source>
        <dbReference type="ARBA" id="ARBA00023136"/>
    </source>
</evidence>
<reference evidence="8 9" key="1">
    <citation type="journal article" date="2020" name="G3 (Bethesda)">
        <title>Improved Reference Genome for Cyclotella cryptica CCMP332, a Model for Cell Wall Morphogenesis, Salinity Adaptation, and Lipid Production in Diatoms (Bacillariophyta).</title>
        <authorList>
            <person name="Roberts W.R."/>
            <person name="Downey K.M."/>
            <person name="Ruck E.C."/>
            <person name="Traller J.C."/>
            <person name="Alverson A.J."/>
        </authorList>
    </citation>
    <scope>NUCLEOTIDE SEQUENCE [LARGE SCALE GENOMIC DNA]</scope>
    <source>
        <strain evidence="8 9">CCMP332</strain>
    </source>
</reference>
<evidence type="ECO:0000256" key="5">
    <source>
        <dbReference type="ARBA" id="ARBA00045246"/>
    </source>
</evidence>
<dbReference type="PANTHER" id="PTHR46426:SF1">
    <property type="entry name" value="PROTEIN DISULFIDE-ISOMERASE TMX3"/>
    <property type="match status" value="1"/>
</dbReference>
<evidence type="ECO:0000256" key="2">
    <source>
        <dbReference type="ARBA" id="ARBA00022692"/>
    </source>
</evidence>
<sequence>MTMMLLLVFLSTVFIGVHAAEIGKPHSTVIALTGKTFDEHINDPANGLWLLKFYAPWCGHCKKLEPVLNQVAPFLTGKMAIGKIDCTVEKALCKRFEVRGYPTLKYYRDTEYHDYPSGRDADSIITFGEKMSDRAVQIISTYDDAKSVLLDKFPVAFIAYDPDVTNNEDSLASIDASGATDAEKEMEKFIQSNERTRVFGQVARRWQAQGSFGLLSPNSLSEEIAKFFEGSDTPPSNSFIARIEVDVPIKLYTGEITSDSVSEFVTANNLPVVVELGGHNFRFAGRKGKPLAIGVYDPNDEVKKNKFRQEMKEYATRGAHKDGYVFGTMDGKKWDKFLGQFSITKESLPELFVLDVPKRVFWQDSSVFGVSDFINAIENGEIEAKEQEARKKIHLKNSLIDL</sequence>
<dbReference type="InterPro" id="IPR052250">
    <property type="entry name" value="PDI_TMX3"/>
</dbReference>
<dbReference type="CDD" id="cd02961">
    <property type="entry name" value="PDI_a_family"/>
    <property type="match status" value="1"/>
</dbReference>
<keyword evidence="6" id="KW-0732">Signal</keyword>
<keyword evidence="4" id="KW-0472">Membrane</keyword>
<dbReference type="AlphaFoldDB" id="A0ABD3PZC3"/>
<dbReference type="GO" id="GO:0005789">
    <property type="term" value="C:endoplasmic reticulum membrane"/>
    <property type="evidence" value="ECO:0007669"/>
    <property type="project" value="UniProtKB-SubCell"/>
</dbReference>
<dbReference type="PANTHER" id="PTHR46426">
    <property type="entry name" value="PROTEIN DISULFIDE-ISOMERASE TMX3"/>
    <property type="match status" value="1"/>
</dbReference>